<keyword evidence="1" id="KW-0378">Hydrolase</keyword>
<accession>G0QKY4</accession>
<proteinExistence type="predicted"/>
<protein>
    <submittedName>
        <fullName evidence="1">Leishmanolysin family protein, putative</fullName>
        <ecNumber evidence="1">3.4.21.22</ecNumber>
    </submittedName>
</protein>
<dbReference type="RefSeq" id="XP_004039439.1">
    <property type="nucleotide sequence ID" value="XM_004039391.1"/>
</dbReference>
<dbReference type="Proteomes" id="UP000008983">
    <property type="component" value="Unassembled WGS sequence"/>
</dbReference>
<sequence length="360" mass="41930">MIRIKLALVRLKYIIFKYYFIYQACNTDLNKPYCLLCEMDTTYTPICKSCIVGYYLDSNQICQQCNTQCKDCNQQPNRCISCYFPFFLNVKTSTCDLQCQVGSYLDLNRICQGYFFIFQIKNNFKKECNSNCVTCSITSTNCISCKINEVLEVSSSPYYKCQSTCNDTIRSFIDDNFYCRQCSDNCYKCEKFNDNCTACWNDYFIIQNGEKASCVKQCGFGFYNDPTGKCLKCNASCQTCEFCSSSTACLRNQKCFVCSDGYFFVQANNSCQPCTFPCKNCISQSTQCKDCYEKMFFNQEKNICQFECDTNNGYYIQDLGNKSISCQSKYDKKNKNIIKKNRMSLKLQYMFLRSNYQKQY</sequence>
<dbReference type="Gene3D" id="2.10.220.10">
    <property type="entry name" value="Hormone Receptor, Insulin-like Growth Factor Receptor 1, Chain A, domain 2"/>
    <property type="match status" value="2"/>
</dbReference>
<dbReference type="InterPro" id="IPR009030">
    <property type="entry name" value="Growth_fac_rcpt_cys_sf"/>
</dbReference>
<evidence type="ECO:0000313" key="2">
    <source>
        <dbReference type="Proteomes" id="UP000008983"/>
    </source>
</evidence>
<dbReference type="GeneID" id="14910312"/>
<dbReference type="EC" id="3.4.21.22" evidence="1"/>
<reference evidence="1 2" key="1">
    <citation type="submission" date="2011-07" db="EMBL/GenBank/DDBJ databases">
        <authorList>
            <person name="Coyne R."/>
            <person name="Brami D."/>
            <person name="Johnson J."/>
            <person name="Hostetler J."/>
            <person name="Hannick L."/>
            <person name="Clark T."/>
            <person name="Cassidy-Hanley D."/>
            <person name="Inman J."/>
        </authorList>
    </citation>
    <scope>NUCLEOTIDE SEQUENCE [LARGE SCALE GENOMIC DNA]</scope>
    <source>
        <strain evidence="1 2">G5</strain>
    </source>
</reference>
<dbReference type="SMART" id="SM00261">
    <property type="entry name" value="FU"/>
    <property type="match status" value="5"/>
</dbReference>
<keyword evidence="2" id="KW-1185">Reference proteome</keyword>
<dbReference type="PANTHER" id="PTHR15332">
    <property type="entry name" value="PROPROTEIN CONVERTASE SUBTILISIN_KEXIN TYPE 5-LIKE"/>
    <property type="match status" value="1"/>
</dbReference>
<dbReference type="OrthoDB" id="286906at2759"/>
<dbReference type="GO" id="GO:0004252">
    <property type="term" value="F:serine-type endopeptidase activity"/>
    <property type="evidence" value="ECO:0007669"/>
    <property type="project" value="UniProtKB-EC"/>
</dbReference>
<name>G0QKY4_ICHMU</name>
<dbReference type="STRING" id="857967.G0QKY4"/>
<dbReference type="InterPro" id="IPR006212">
    <property type="entry name" value="Furin_repeat"/>
</dbReference>
<dbReference type="AlphaFoldDB" id="G0QKY4"/>
<dbReference type="PANTHER" id="PTHR15332:SF175">
    <property type="entry name" value="PROPROTEIN CONVERTASE SUBTILISIN_KEXIN TYPE 5-LIKE"/>
    <property type="match status" value="1"/>
</dbReference>
<dbReference type="EMBL" id="GL983202">
    <property type="protein sequence ID" value="EGR34135.1"/>
    <property type="molecule type" value="Genomic_DNA"/>
</dbReference>
<dbReference type="InParanoid" id="G0QKY4"/>
<dbReference type="SUPFAM" id="SSF57184">
    <property type="entry name" value="Growth factor receptor domain"/>
    <property type="match status" value="2"/>
</dbReference>
<organism evidence="1 2">
    <name type="scientific">Ichthyophthirius multifiliis</name>
    <name type="common">White spot disease agent</name>
    <name type="synonym">Ich</name>
    <dbReference type="NCBI Taxonomy" id="5932"/>
    <lineage>
        <taxon>Eukaryota</taxon>
        <taxon>Sar</taxon>
        <taxon>Alveolata</taxon>
        <taxon>Ciliophora</taxon>
        <taxon>Intramacronucleata</taxon>
        <taxon>Oligohymenophorea</taxon>
        <taxon>Hymenostomatida</taxon>
        <taxon>Ophryoglenina</taxon>
        <taxon>Ichthyophthirius</taxon>
    </lineage>
</organism>
<gene>
    <name evidence="1" type="ORF">IMG5_023590</name>
</gene>
<dbReference type="eggNOG" id="KOG3525">
    <property type="taxonomic scope" value="Eukaryota"/>
</dbReference>
<dbReference type="OMA" id="PANADEC"/>
<evidence type="ECO:0000313" key="1">
    <source>
        <dbReference type="EMBL" id="EGR34135.1"/>
    </source>
</evidence>